<dbReference type="EMBL" id="BEYU01000090">
    <property type="protein sequence ID" value="GBG31072.1"/>
    <property type="molecule type" value="Genomic_DNA"/>
</dbReference>
<feature type="signal peptide" evidence="6">
    <location>
        <begin position="1"/>
        <end position="34"/>
    </location>
</feature>
<gene>
    <name evidence="7" type="ORF">FCC1311_072932</name>
</gene>
<dbReference type="PANTHER" id="PTHR43772:SF2">
    <property type="entry name" value="PUTATIVE (AFU_ORTHOLOGUE AFUA_2G04480)-RELATED"/>
    <property type="match status" value="1"/>
</dbReference>
<evidence type="ECO:0000256" key="1">
    <source>
        <dbReference type="ARBA" id="ARBA00009865"/>
    </source>
</evidence>
<dbReference type="GO" id="GO:0005975">
    <property type="term" value="P:carbohydrate metabolic process"/>
    <property type="evidence" value="ECO:0007669"/>
    <property type="project" value="InterPro"/>
</dbReference>
<dbReference type="Proteomes" id="UP000241890">
    <property type="component" value="Unassembled WGS sequence"/>
</dbReference>
<dbReference type="Pfam" id="PF04616">
    <property type="entry name" value="Glyco_hydro_43"/>
    <property type="match status" value="1"/>
</dbReference>
<keyword evidence="8" id="KW-1185">Reference proteome</keyword>
<dbReference type="InterPro" id="IPR006710">
    <property type="entry name" value="Glyco_hydro_43"/>
</dbReference>
<dbReference type="InParanoid" id="A0A2R5GJK7"/>
<evidence type="ECO:0000313" key="8">
    <source>
        <dbReference type="Proteomes" id="UP000241890"/>
    </source>
</evidence>
<evidence type="ECO:0000256" key="6">
    <source>
        <dbReference type="SAM" id="SignalP"/>
    </source>
</evidence>
<dbReference type="SUPFAM" id="SSF75005">
    <property type="entry name" value="Arabinanase/levansucrase/invertase"/>
    <property type="match status" value="1"/>
</dbReference>
<evidence type="ECO:0000313" key="7">
    <source>
        <dbReference type="EMBL" id="GBG31072.1"/>
    </source>
</evidence>
<evidence type="ECO:0000256" key="5">
    <source>
        <dbReference type="RuleBase" id="RU361187"/>
    </source>
</evidence>
<evidence type="ECO:0000256" key="2">
    <source>
        <dbReference type="ARBA" id="ARBA00022801"/>
    </source>
</evidence>
<dbReference type="InterPro" id="IPR052176">
    <property type="entry name" value="Glycosyl_Hydrlase_43_Enz"/>
</dbReference>
<dbReference type="PANTHER" id="PTHR43772">
    <property type="entry name" value="ENDO-1,4-BETA-XYLANASE"/>
    <property type="match status" value="1"/>
</dbReference>
<keyword evidence="4 5" id="KW-0326">Glycosidase</keyword>
<keyword evidence="3" id="KW-0119">Carbohydrate metabolism</keyword>
<dbReference type="AlphaFoldDB" id="A0A2R5GJK7"/>
<keyword evidence="6" id="KW-0732">Signal</keyword>
<dbReference type="GO" id="GO:0004553">
    <property type="term" value="F:hydrolase activity, hydrolyzing O-glycosyl compounds"/>
    <property type="evidence" value="ECO:0007669"/>
    <property type="project" value="InterPro"/>
</dbReference>
<evidence type="ECO:0000256" key="3">
    <source>
        <dbReference type="ARBA" id="ARBA00023277"/>
    </source>
</evidence>
<proteinExistence type="inferred from homology"/>
<comment type="caution">
    <text evidence="7">The sequence shown here is derived from an EMBL/GenBank/DDBJ whole genome shotgun (WGS) entry which is preliminary data.</text>
</comment>
<dbReference type="Gene3D" id="2.115.10.20">
    <property type="entry name" value="Glycosyl hydrolase domain, family 43"/>
    <property type="match status" value="1"/>
</dbReference>
<evidence type="ECO:0000256" key="4">
    <source>
        <dbReference type="ARBA" id="ARBA00023295"/>
    </source>
</evidence>
<keyword evidence="2 5" id="KW-0378">Hydrolase</keyword>
<protein>
    <submittedName>
        <fullName evidence="7">Alpha-L-arabinofuranosidase B</fullName>
    </submittedName>
</protein>
<organism evidence="7 8">
    <name type="scientific">Hondaea fermentalgiana</name>
    <dbReference type="NCBI Taxonomy" id="2315210"/>
    <lineage>
        <taxon>Eukaryota</taxon>
        <taxon>Sar</taxon>
        <taxon>Stramenopiles</taxon>
        <taxon>Bigyra</taxon>
        <taxon>Labyrinthulomycetes</taxon>
        <taxon>Thraustochytrida</taxon>
        <taxon>Thraustochytriidae</taxon>
        <taxon>Hondaea</taxon>
    </lineage>
</organism>
<reference evidence="7 8" key="1">
    <citation type="submission" date="2017-12" db="EMBL/GenBank/DDBJ databases">
        <title>Sequencing, de novo assembly and annotation of complete genome of a new Thraustochytrid species, strain FCC1311.</title>
        <authorList>
            <person name="Sedici K."/>
            <person name="Godart F."/>
            <person name="Aiese Cigliano R."/>
            <person name="Sanseverino W."/>
            <person name="Barakat M."/>
            <person name="Ortet P."/>
            <person name="Marechal E."/>
            <person name="Cagnac O."/>
            <person name="Amato A."/>
        </authorList>
    </citation>
    <scope>NUCLEOTIDE SEQUENCE [LARGE SCALE GENOMIC DNA]</scope>
</reference>
<accession>A0A2R5GJK7</accession>
<dbReference type="InterPro" id="IPR023296">
    <property type="entry name" value="Glyco_hydro_beta-prop_sf"/>
</dbReference>
<dbReference type="OrthoDB" id="196849at2759"/>
<comment type="similarity">
    <text evidence="1 5">Belongs to the glycosyl hydrolase 43 family.</text>
</comment>
<feature type="chain" id="PRO_5015321612" evidence="6">
    <location>
        <begin position="35"/>
        <end position="402"/>
    </location>
</feature>
<sequence length="402" mass="44633">MSSMACGNGICRLILATTAATILTLSAFPSVVEGRGVLHDETADFRPHALANVYSNPVIADHILADPVVLRMNGTFYLYSTGDVSREDTPQSGMPDGMETIIFSSAEARRAYASSSPVNGGRTDCGYRVFVSEDLINWRRGPVVFAPPDHLCGNWAPHVWHDKSSGFIYMYYTHRESVGVARASSPMGPFENAKMLVDRAIDPFLLVDDDLGLFLYVVNIPQSHISVQKMVSPTELDPNSTAKVVLEHEDIPWECHGGQINEAPWVFRHNGTFYMLYSGSFFNVDFYAVGYATASRPDEAFTRNYELNPIMHRTDTVHGPGHVAVVYDDANEPWLVYHQKMEAVKMGQDRRICIDRLVIEPDGRLAVNVTRGENVVGPLINSSRIYPGPEMFLELEAQLAAL</sequence>
<name>A0A2R5GJK7_9STRA</name>